<proteinExistence type="predicted"/>
<sequence length="58" mass="6615">MISVSHLLHHYLPSIIYFISENTSVIGESLKIQESLRIPKSSSTLVQHHAMSRANQRK</sequence>
<accession>A0ABS2Q8I8</accession>
<keyword evidence="2" id="KW-1185">Reference proteome</keyword>
<organism evidence="1 2">
    <name type="scientific">Sporolactobacillus spathodeae</name>
    <dbReference type="NCBI Taxonomy" id="1465502"/>
    <lineage>
        <taxon>Bacteria</taxon>
        <taxon>Bacillati</taxon>
        <taxon>Bacillota</taxon>
        <taxon>Bacilli</taxon>
        <taxon>Bacillales</taxon>
        <taxon>Sporolactobacillaceae</taxon>
        <taxon>Sporolactobacillus</taxon>
    </lineage>
</organism>
<gene>
    <name evidence="1" type="ORF">JOC27_001554</name>
</gene>
<evidence type="ECO:0000313" key="2">
    <source>
        <dbReference type="Proteomes" id="UP000823201"/>
    </source>
</evidence>
<reference evidence="1 2" key="1">
    <citation type="submission" date="2021-01" db="EMBL/GenBank/DDBJ databases">
        <title>Genomic Encyclopedia of Type Strains, Phase IV (KMG-IV): sequencing the most valuable type-strain genomes for metagenomic binning, comparative biology and taxonomic classification.</title>
        <authorList>
            <person name="Goeker M."/>
        </authorList>
    </citation>
    <scope>NUCLEOTIDE SEQUENCE [LARGE SCALE GENOMIC DNA]</scope>
    <source>
        <strain evidence="1 2">DSM 100968</strain>
    </source>
</reference>
<name>A0ABS2Q8I8_9BACL</name>
<dbReference type="Proteomes" id="UP000823201">
    <property type="component" value="Unassembled WGS sequence"/>
</dbReference>
<evidence type="ECO:0000313" key="1">
    <source>
        <dbReference type="EMBL" id="MBM7658101.1"/>
    </source>
</evidence>
<protein>
    <submittedName>
        <fullName evidence="1">Uncharacterized protein</fullName>
    </submittedName>
</protein>
<dbReference type="EMBL" id="JAFBEV010000012">
    <property type="protein sequence ID" value="MBM7658101.1"/>
    <property type="molecule type" value="Genomic_DNA"/>
</dbReference>
<comment type="caution">
    <text evidence="1">The sequence shown here is derived from an EMBL/GenBank/DDBJ whole genome shotgun (WGS) entry which is preliminary data.</text>
</comment>